<comment type="caution">
    <text evidence="1">The sequence shown here is derived from an EMBL/GenBank/DDBJ whole genome shotgun (WGS) entry which is preliminary data.</text>
</comment>
<dbReference type="RefSeq" id="WP_337891024.1">
    <property type="nucleotide sequence ID" value="NZ_JBAHVI010000012.1"/>
</dbReference>
<keyword evidence="2" id="KW-1185">Reference proteome</keyword>
<name>A0ABU8P0T4_9CORY</name>
<accession>A0ABU8P0T4</accession>
<sequence>MTKTPQRRIKNHMRRFLWRYHLRLSPAMIHALENAIDIAEKEIRKGHMD</sequence>
<dbReference type="Proteomes" id="UP001359781">
    <property type="component" value="Unassembled WGS sequence"/>
</dbReference>
<gene>
    <name evidence="1" type="ORF">V5S96_11065</name>
</gene>
<proteinExistence type="predicted"/>
<organism evidence="1 2">
    <name type="scientific">Corynebacterium mastitidis</name>
    <dbReference type="NCBI Taxonomy" id="161890"/>
    <lineage>
        <taxon>Bacteria</taxon>
        <taxon>Bacillati</taxon>
        <taxon>Actinomycetota</taxon>
        <taxon>Actinomycetes</taxon>
        <taxon>Mycobacteriales</taxon>
        <taxon>Corynebacteriaceae</taxon>
        <taxon>Corynebacterium</taxon>
    </lineage>
</organism>
<reference evidence="1 2" key="1">
    <citation type="submission" date="2024-02" db="EMBL/GenBank/DDBJ databases">
        <title>Whole genome sequencing and characterization of Corynebacterium isolated from the ocular surface of dry eye disease sufferers.</title>
        <authorList>
            <person name="Naqvi M."/>
        </authorList>
    </citation>
    <scope>NUCLEOTIDE SEQUENCE [LARGE SCALE GENOMIC DNA]</scope>
    <source>
        <strain evidence="1 2">PCRF</strain>
    </source>
</reference>
<evidence type="ECO:0000313" key="2">
    <source>
        <dbReference type="Proteomes" id="UP001359781"/>
    </source>
</evidence>
<protein>
    <submittedName>
        <fullName evidence="1">Uncharacterized protein</fullName>
    </submittedName>
</protein>
<dbReference type="EMBL" id="JBAHVJ010000013">
    <property type="protein sequence ID" value="MEJ4100891.1"/>
    <property type="molecule type" value="Genomic_DNA"/>
</dbReference>
<evidence type="ECO:0000313" key="1">
    <source>
        <dbReference type="EMBL" id="MEJ4100891.1"/>
    </source>
</evidence>